<dbReference type="Pfam" id="PF03544">
    <property type="entry name" value="TonB_C"/>
    <property type="match status" value="1"/>
</dbReference>
<reference evidence="12" key="1">
    <citation type="journal article" date="2019" name="Int. J. Syst. Evol. Microbiol.">
        <title>The Global Catalogue of Microorganisms (GCM) 10K type strain sequencing project: providing services to taxonomists for standard genome sequencing and annotation.</title>
        <authorList>
            <consortium name="The Broad Institute Genomics Platform"/>
            <consortium name="The Broad Institute Genome Sequencing Center for Infectious Disease"/>
            <person name="Wu L."/>
            <person name="Ma J."/>
        </authorList>
    </citation>
    <scope>NUCLEOTIDE SEQUENCE [LARGE SCALE GENOMIC DNA]</scope>
    <source>
        <strain evidence="12">CECT 8010</strain>
    </source>
</reference>
<keyword evidence="12" id="KW-1185">Reference proteome</keyword>
<keyword evidence="4" id="KW-1003">Cell membrane</keyword>
<evidence type="ECO:0000256" key="8">
    <source>
        <dbReference type="ARBA" id="ARBA00022989"/>
    </source>
</evidence>
<dbReference type="EMBL" id="JBHSDC010000012">
    <property type="protein sequence ID" value="MFC4231865.1"/>
    <property type="molecule type" value="Genomic_DNA"/>
</dbReference>
<dbReference type="PROSITE" id="PS52015">
    <property type="entry name" value="TONB_CTD"/>
    <property type="match status" value="1"/>
</dbReference>
<dbReference type="InterPro" id="IPR037682">
    <property type="entry name" value="TonB_C"/>
</dbReference>
<evidence type="ECO:0000256" key="1">
    <source>
        <dbReference type="ARBA" id="ARBA00004383"/>
    </source>
</evidence>
<dbReference type="PANTHER" id="PTHR33446:SF2">
    <property type="entry name" value="PROTEIN TONB"/>
    <property type="match status" value="1"/>
</dbReference>
<dbReference type="PROSITE" id="PS51257">
    <property type="entry name" value="PROKAR_LIPOPROTEIN"/>
    <property type="match status" value="1"/>
</dbReference>
<dbReference type="Proteomes" id="UP001595906">
    <property type="component" value="Unassembled WGS sequence"/>
</dbReference>
<comment type="caution">
    <text evidence="11">The sequence shown here is derived from an EMBL/GenBank/DDBJ whole genome shotgun (WGS) entry which is preliminary data.</text>
</comment>
<evidence type="ECO:0000256" key="4">
    <source>
        <dbReference type="ARBA" id="ARBA00022475"/>
    </source>
</evidence>
<evidence type="ECO:0000256" key="9">
    <source>
        <dbReference type="ARBA" id="ARBA00023136"/>
    </source>
</evidence>
<gene>
    <name evidence="11" type="ORF">ACFOW1_08180</name>
</gene>
<keyword evidence="8" id="KW-1133">Transmembrane helix</keyword>
<organism evidence="11 12">
    <name type="scientific">Parasediminibacterium paludis</name>
    <dbReference type="NCBI Taxonomy" id="908966"/>
    <lineage>
        <taxon>Bacteria</taxon>
        <taxon>Pseudomonadati</taxon>
        <taxon>Bacteroidota</taxon>
        <taxon>Chitinophagia</taxon>
        <taxon>Chitinophagales</taxon>
        <taxon>Chitinophagaceae</taxon>
        <taxon>Parasediminibacterium</taxon>
    </lineage>
</organism>
<dbReference type="NCBIfam" id="TIGR01352">
    <property type="entry name" value="tonB_Cterm"/>
    <property type="match status" value="1"/>
</dbReference>
<keyword evidence="9" id="KW-0472">Membrane</keyword>
<dbReference type="RefSeq" id="WP_379013485.1">
    <property type="nucleotide sequence ID" value="NZ_JBHSDC010000012.1"/>
</dbReference>
<dbReference type="InterPro" id="IPR006260">
    <property type="entry name" value="TonB/TolA_C"/>
</dbReference>
<feature type="domain" description="TonB C-terminal" evidence="10">
    <location>
        <begin position="125"/>
        <end position="216"/>
    </location>
</feature>
<keyword evidence="6" id="KW-0812">Transmembrane</keyword>
<evidence type="ECO:0000256" key="5">
    <source>
        <dbReference type="ARBA" id="ARBA00022519"/>
    </source>
</evidence>
<evidence type="ECO:0000256" key="7">
    <source>
        <dbReference type="ARBA" id="ARBA00022927"/>
    </source>
</evidence>
<evidence type="ECO:0000313" key="12">
    <source>
        <dbReference type="Proteomes" id="UP001595906"/>
    </source>
</evidence>
<proteinExistence type="inferred from homology"/>
<evidence type="ECO:0000256" key="2">
    <source>
        <dbReference type="ARBA" id="ARBA00006555"/>
    </source>
</evidence>
<sequence>MLVRTKVTQLFLGSIVMASTLIACKSGEQKTEEVVTNVTKDTTVIASSNGKMGSAIVKIDSSVLTKTITTKKLGIAKPNPAKKGGKGKVIIESNAAVVKPLSNATKVMDNEGYYDRVDVLPSYPGGDKALAKFVEKNITYPQEAINDGVEGTVNVMFAVDENGTVYTPSTKGEALGYGLDEAAANVVRKMPRWNPGSIKGKNVKTRFTLPITFQIN</sequence>
<evidence type="ECO:0000313" key="11">
    <source>
        <dbReference type="EMBL" id="MFC4231865.1"/>
    </source>
</evidence>
<protein>
    <submittedName>
        <fullName evidence="11">Energy transducer TonB</fullName>
    </submittedName>
</protein>
<dbReference type="PANTHER" id="PTHR33446">
    <property type="entry name" value="PROTEIN TONB-RELATED"/>
    <property type="match status" value="1"/>
</dbReference>
<evidence type="ECO:0000256" key="6">
    <source>
        <dbReference type="ARBA" id="ARBA00022692"/>
    </source>
</evidence>
<evidence type="ECO:0000259" key="10">
    <source>
        <dbReference type="PROSITE" id="PS52015"/>
    </source>
</evidence>
<name>A0ABV8PYJ2_9BACT</name>
<dbReference type="Gene3D" id="3.30.1150.10">
    <property type="match status" value="1"/>
</dbReference>
<dbReference type="SUPFAM" id="SSF74653">
    <property type="entry name" value="TolA/TonB C-terminal domain"/>
    <property type="match status" value="1"/>
</dbReference>
<comment type="similarity">
    <text evidence="2">Belongs to the TonB family.</text>
</comment>
<keyword evidence="5" id="KW-0997">Cell inner membrane</keyword>
<keyword evidence="7" id="KW-0653">Protein transport</keyword>
<comment type="subcellular location">
    <subcellularLocation>
        <location evidence="1">Cell inner membrane</location>
        <topology evidence="1">Single-pass membrane protein</topology>
        <orientation evidence="1">Periplasmic side</orientation>
    </subcellularLocation>
</comment>
<keyword evidence="3" id="KW-0813">Transport</keyword>
<evidence type="ECO:0000256" key="3">
    <source>
        <dbReference type="ARBA" id="ARBA00022448"/>
    </source>
</evidence>
<accession>A0ABV8PYJ2</accession>
<dbReference type="InterPro" id="IPR051045">
    <property type="entry name" value="TonB-dependent_transducer"/>
</dbReference>